<proteinExistence type="predicted"/>
<evidence type="ECO:0000256" key="1">
    <source>
        <dbReference type="SAM" id="Phobius"/>
    </source>
</evidence>
<feature type="transmembrane region" description="Helical" evidence="1">
    <location>
        <begin position="61"/>
        <end position="80"/>
    </location>
</feature>
<reference evidence="2" key="1">
    <citation type="submission" date="2021-05" db="EMBL/GenBank/DDBJ databases">
        <title>A free-living protist that lacks canonical eukaryotic 1 DNA replication and segregation systems.</title>
        <authorList>
            <person name="Salas-Leiva D.E."/>
            <person name="Tromer E.C."/>
            <person name="Curtis B.A."/>
            <person name="Jerlstrom-Hultqvist J."/>
            <person name="Kolisko M."/>
            <person name="Yi Z."/>
            <person name="Salas-Leiva J.S."/>
            <person name="Gallot-Lavallee L."/>
            <person name="Kops G.J.P.L."/>
            <person name="Archibald J.M."/>
            <person name="Simpson A.G.B."/>
            <person name="Roger A.J."/>
        </authorList>
    </citation>
    <scope>NUCLEOTIDE SEQUENCE</scope>
    <source>
        <strain evidence="2">BICM</strain>
    </source>
</reference>
<protein>
    <submittedName>
        <fullName evidence="2">Uncharacterized protein</fullName>
    </submittedName>
</protein>
<feature type="transmembrane region" description="Helical" evidence="1">
    <location>
        <begin position="257"/>
        <end position="280"/>
    </location>
</feature>
<gene>
    <name evidence="2" type="ORF">J8273_0226</name>
</gene>
<dbReference type="EMBL" id="JAHDYR010000012">
    <property type="protein sequence ID" value="KAG9395014.1"/>
    <property type="molecule type" value="Genomic_DNA"/>
</dbReference>
<name>A0A8J6B614_9EUKA</name>
<evidence type="ECO:0000313" key="2">
    <source>
        <dbReference type="EMBL" id="KAG9395014.1"/>
    </source>
</evidence>
<accession>A0A8J6B614</accession>
<sequence>MLINGLTAILAPFKVISGLMGGLGVAGEKVNLGAALLTLLGLIILFLTQKSTESSHHRTTFLLAVPMALFVLDGVVRFFLTGITAIVHLGLTAGITAFVSLVSPSSVQGGGAVTTPMLVYVLLQALFALAIFIAAFITTTGLALSSGTASVAMGRKGGIERNTVVAVVVGSALTGLAVATLTALLAALPFVGQVCDAILLSVAVALAINGVVAAVRNHARAEESDVARLVGLAAVAAPSLAVVAVIVAAAVSVCQLLLIAAEIVVGGESATVVLLNMATIRPYLLIMAGFELIKLSVTISTVLSAVRLFLVGSISEAEPTAIYAAE</sequence>
<keyword evidence="1" id="KW-0472">Membrane</keyword>
<keyword evidence="1" id="KW-1133">Transmembrane helix</keyword>
<feature type="transmembrane region" description="Helical" evidence="1">
    <location>
        <begin position="117"/>
        <end position="144"/>
    </location>
</feature>
<feature type="transmembrane region" description="Helical" evidence="1">
    <location>
        <begin position="164"/>
        <end position="191"/>
    </location>
</feature>
<feature type="transmembrane region" description="Helical" evidence="1">
    <location>
        <begin position="32"/>
        <end position="49"/>
    </location>
</feature>
<feature type="transmembrane region" description="Helical" evidence="1">
    <location>
        <begin position="197"/>
        <end position="215"/>
    </location>
</feature>
<feature type="transmembrane region" description="Helical" evidence="1">
    <location>
        <begin position="87"/>
        <end position="105"/>
    </location>
</feature>
<comment type="caution">
    <text evidence="2">The sequence shown here is derived from an EMBL/GenBank/DDBJ whole genome shotgun (WGS) entry which is preliminary data.</text>
</comment>
<keyword evidence="1" id="KW-0812">Transmembrane</keyword>
<feature type="transmembrane region" description="Helical" evidence="1">
    <location>
        <begin position="6"/>
        <end position="25"/>
    </location>
</feature>
<organism evidence="2 3">
    <name type="scientific">Carpediemonas membranifera</name>
    <dbReference type="NCBI Taxonomy" id="201153"/>
    <lineage>
        <taxon>Eukaryota</taxon>
        <taxon>Metamonada</taxon>
        <taxon>Carpediemonas-like organisms</taxon>
        <taxon>Carpediemonas</taxon>
    </lineage>
</organism>
<dbReference type="Proteomes" id="UP000717585">
    <property type="component" value="Unassembled WGS sequence"/>
</dbReference>
<dbReference type="AlphaFoldDB" id="A0A8J6B614"/>
<evidence type="ECO:0000313" key="3">
    <source>
        <dbReference type="Proteomes" id="UP000717585"/>
    </source>
</evidence>
<keyword evidence="3" id="KW-1185">Reference proteome</keyword>
<feature type="transmembrane region" description="Helical" evidence="1">
    <location>
        <begin position="227"/>
        <end position="251"/>
    </location>
</feature>